<reference evidence="2" key="1">
    <citation type="submission" date="2015-06" db="UniProtKB">
        <authorList>
            <consortium name="EnsemblPlants"/>
        </authorList>
    </citation>
    <scope>IDENTIFICATION</scope>
</reference>
<name>M8AVA5_AEGTA</name>
<dbReference type="InterPro" id="IPR005174">
    <property type="entry name" value="KIB1-4_b-propeller"/>
</dbReference>
<dbReference type="EnsemblPlants" id="EMT05615">
    <property type="protein sequence ID" value="EMT05615"/>
    <property type="gene ID" value="F775_02466"/>
</dbReference>
<dbReference type="AlphaFoldDB" id="M8AVA5"/>
<sequence>MVIMMHHRFQGSNRIVFCRPGDTAWTMIGDPNSDTRFSDFAYFDGKMFAMDNNCVTLVFDAMTLKFLYQIGVPPETLNFGFKLCGGSNREEFECLHLVALPHKLLLVKLGSGSEDDEGLAWCRVTTDEGVGGNYEIFMDSYHATYSNSGDGRGTRIYHADNERFGSASCVWGHCYNMQDNKVKHIYQPPQDDYNEYSTKPSWFVQP</sequence>
<evidence type="ECO:0000313" key="2">
    <source>
        <dbReference type="EnsemblPlants" id="EMT05615"/>
    </source>
</evidence>
<organism evidence="2">
    <name type="scientific">Aegilops tauschii</name>
    <name type="common">Tausch's goatgrass</name>
    <name type="synonym">Aegilops squarrosa</name>
    <dbReference type="NCBI Taxonomy" id="37682"/>
    <lineage>
        <taxon>Eukaryota</taxon>
        <taxon>Viridiplantae</taxon>
        <taxon>Streptophyta</taxon>
        <taxon>Embryophyta</taxon>
        <taxon>Tracheophyta</taxon>
        <taxon>Spermatophyta</taxon>
        <taxon>Magnoliopsida</taxon>
        <taxon>Liliopsida</taxon>
        <taxon>Poales</taxon>
        <taxon>Poaceae</taxon>
        <taxon>BOP clade</taxon>
        <taxon>Pooideae</taxon>
        <taxon>Triticodae</taxon>
        <taxon>Triticeae</taxon>
        <taxon>Triticinae</taxon>
        <taxon>Aegilops</taxon>
    </lineage>
</organism>
<evidence type="ECO:0000259" key="1">
    <source>
        <dbReference type="Pfam" id="PF03478"/>
    </source>
</evidence>
<proteinExistence type="predicted"/>
<feature type="domain" description="KIB1-4 beta-propeller" evidence="1">
    <location>
        <begin position="2"/>
        <end position="120"/>
    </location>
</feature>
<dbReference type="Pfam" id="PF03478">
    <property type="entry name" value="Beta-prop_KIB1-4"/>
    <property type="match status" value="1"/>
</dbReference>
<protein>
    <recommendedName>
        <fullName evidence="1">KIB1-4 beta-propeller domain-containing protein</fullName>
    </recommendedName>
</protein>
<accession>M8AVA5</accession>